<dbReference type="PANTHER" id="PTHR33164:SF43">
    <property type="entry name" value="HTH-TYPE TRANSCRIPTIONAL REPRESSOR YETL"/>
    <property type="match status" value="1"/>
</dbReference>
<dbReference type="InterPro" id="IPR036390">
    <property type="entry name" value="WH_DNA-bd_sf"/>
</dbReference>
<dbReference type="Proteomes" id="UP001595698">
    <property type="component" value="Unassembled WGS sequence"/>
</dbReference>
<evidence type="ECO:0000313" key="3">
    <source>
        <dbReference type="Proteomes" id="UP001595698"/>
    </source>
</evidence>
<protein>
    <submittedName>
        <fullName evidence="2">MarR family winged helix-turn-helix transcriptional regulator</fullName>
    </submittedName>
</protein>
<dbReference type="InterPro" id="IPR000835">
    <property type="entry name" value="HTH_MarR-typ"/>
</dbReference>
<evidence type="ECO:0000313" key="2">
    <source>
        <dbReference type="EMBL" id="MFC3984594.1"/>
    </source>
</evidence>
<evidence type="ECO:0000259" key="1">
    <source>
        <dbReference type="PROSITE" id="PS50995"/>
    </source>
</evidence>
<dbReference type="InterPro" id="IPR036388">
    <property type="entry name" value="WH-like_DNA-bd_sf"/>
</dbReference>
<dbReference type="SMART" id="SM00347">
    <property type="entry name" value="HTH_MARR"/>
    <property type="match status" value="1"/>
</dbReference>
<feature type="domain" description="HTH marR-type" evidence="1">
    <location>
        <begin position="8"/>
        <end position="139"/>
    </location>
</feature>
<dbReference type="Gene3D" id="1.10.10.10">
    <property type="entry name" value="Winged helix-like DNA-binding domain superfamily/Winged helix DNA-binding domain"/>
    <property type="match status" value="1"/>
</dbReference>
<gene>
    <name evidence="2" type="ORF">ACFOYY_30965</name>
</gene>
<name>A0ABV8F8L4_9ACTN</name>
<sequence length="144" mass="15484">MDPSLIAVLAAGRLVQQVGRELRNAVEARLAPFDITSQQAALLLNVLRGQTGPAQLAVVLGTDTAGTTRLLDRMEAKGLISRSRHPSDRRAVVIEATEAGRALAPRIAPVFGQVNRRMLDGVSDEELRALTGLLERMLGNLRSP</sequence>
<dbReference type="PRINTS" id="PR00598">
    <property type="entry name" value="HTHMARR"/>
</dbReference>
<dbReference type="EMBL" id="JBHSBC010000036">
    <property type="protein sequence ID" value="MFC3984594.1"/>
    <property type="molecule type" value="Genomic_DNA"/>
</dbReference>
<dbReference type="InterPro" id="IPR039422">
    <property type="entry name" value="MarR/SlyA-like"/>
</dbReference>
<organism evidence="2 3">
    <name type="scientific">Streptosporangium jomthongense</name>
    <dbReference type="NCBI Taxonomy" id="1193683"/>
    <lineage>
        <taxon>Bacteria</taxon>
        <taxon>Bacillati</taxon>
        <taxon>Actinomycetota</taxon>
        <taxon>Actinomycetes</taxon>
        <taxon>Streptosporangiales</taxon>
        <taxon>Streptosporangiaceae</taxon>
        <taxon>Streptosporangium</taxon>
    </lineage>
</organism>
<reference evidence="3" key="1">
    <citation type="journal article" date="2019" name="Int. J. Syst. Evol. Microbiol.">
        <title>The Global Catalogue of Microorganisms (GCM) 10K type strain sequencing project: providing services to taxonomists for standard genome sequencing and annotation.</title>
        <authorList>
            <consortium name="The Broad Institute Genomics Platform"/>
            <consortium name="The Broad Institute Genome Sequencing Center for Infectious Disease"/>
            <person name="Wu L."/>
            <person name="Ma J."/>
        </authorList>
    </citation>
    <scope>NUCLEOTIDE SEQUENCE [LARGE SCALE GENOMIC DNA]</scope>
    <source>
        <strain evidence="3">TBRC 7912</strain>
    </source>
</reference>
<dbReference type="RefSeq" id="WP_386194555.1">
    <property type="nucleotide sequence ID" value="NZ_JBHSBC010000036.1"/>
</dbReference>
<dbReference type="PANTHER" id="PTHR33164">
    <property type="entry name" value="TRANSCRIPTIONAL REGULATOR, MARR FAMILY"/>
    <property type="match status" value="1"/>
</dbReference>
<dbReference type="Pfam" id="PF01047">
    <property type="entry name" value="MarR"/>
    <property type="match status" value="1"/>
</dbReference>
<dbReference type="SUPFAM" id="SSF46785">
    <property type="entry name" value="Winged helix' DNA-binding domain"/>
    <property type="match status" value="1"/>
</dbReference>
<accession>A0ABV8F8L4</accession>
<proteinExistence type="predicted"/>
<dbReference type="PROSITE" id="PS50995">
    <property type="entry name" value="HTH_MARR_2"/>
    <property type="match status" value="1"/>
</dbReference>
<keyword evidence="3" id="KW-1185">Reference proteome</keyword>
<comment type="caution">
    <text evidence="2">The sequence shown here is derived from an EMBL/GenBank/DDBJ whole genome shotgun (WGS) entry which is preliminary data.</text>
</comment>